<evidence type="ECO:0000313" key="2">
    <source>
        <dbReference type="EMBL" id="AQL10465.1"/>
    </source>
</evidence>
<proteinExistence type="predicted"/>
<accession>A0A1X8VEY0</accession>
<name>A0A1X8VEY0_9EUKA</name>
<dbReference type="EMBL" id="KY379823">
    <property type="protein sequence ID" value="AQL10465.1"/>
    <property type="molecule type" value="Genomic_DNA"/>
</dbReference>
<dbReference type="RefSeq" id="YP_009370739.1">
    <property type="nucleotide sequence ID" value="NC_034794.1"/>
</dbReference>
<gene>
    <name evidence="2" type="primary">orf164</name>
</gene>
<reference evidence="2" key="1">
    <citation type="journal article" date="2017" name="Genome Biol. Evol.">
        <title>Mitochondrial Genome Evolution and a Novel RNA Editing System in Deep-Branching Heteroloboseids.</title>
        <authorList>
            <person name="Yang J."/>
            <person name="Harding T."/>
            <person name="Kamikawa R."/>
            <person name="Simpson A.G.B."/>
            <person name="Roger A.J."/>
        </authorList>
    </citation>
    <scope>NUCLEOTIDE SEQUENCE</scope>
</reference>
<keyword evidence="1" id="KW-0812">Transmembrane</keyword>
<sequence>MNSILFFRFIYLVYVGLILFFFQNDFSFFLNPELIVNGIFFFLFLYSINLYYNLNQKSILFQKNEVRKKNVIFFQAFLCNWKRAQYRNKRLKKIYILRYLNAVFKALEEEIIAQKSYLEIDLKQYIISHIYSNMVNATVYLNDVEKIQKTSKGLLLLFWFTNLK</sequence>
<organism evidence="2">
    <name type="scientific">Eukaryota sp. BB2</name>
    <dbReference type="NCBI Taxonomy" id="1949062"/>
    <lineage>
        <taxon>Eukaryota</taxon>
    </lineage>
</organism>
<evidence type="ECO:0000256" key="1">
    <source>
        <dbReference type="SAM" id="Phobius"/>
    </source>
</evidence>
<keyword evidence="1" id="KW-0472">Membrane</keyword>
<keyword evidence="1" id="KW-1133">Transmembrane helix</keyword>
<feature type="transmembrane region" description="Helical" evidence="1">
    <location>
        <begin position="34"/>
        <end position="54"/>
    </location>
</feature>
<geneLocation type="mitochondrion" evidence="2"/>
<dbReference type="GeneID" id="32888035"/>
<protein>
    <submittedName>
        <fullName evidence="2">Uncharacterized protein</fullName>
    </submittedName>
</protein>
<keyword evidence="2" id="KW-0496">Mitochondrion</keyword>
<feature type="transmembrane region" description="Helical" evidence="1">
    <location>
        <begin position="5"/>
        <end position="22"/>
    </location>
</feature>
<dbReference type="AlphaFoldDB" id="A0A1X8VEY0"/>